<reference evidence="5 6" key="1">
    <citation type="submission" date="2012-09" db="EMBL/GenBank/DDBJ databases">
        <title>Genome Sequence of alkane-degrading Bacterium Alcanivorax venustensis ISO4.</title>
        <authorList>
            <person name="Lai Q."/>
            <person name="Shao Z."/>
        </authorList>
    </citation>
    <scope>NUCLEOTIDE SEQUENCE [LARGE SCALE GENOMIC DNA]</scope>
    <source>
        <strain evidence="5 6">ISO4</strain>
    </source>
</reference>
<evidence type="ECO:0000313" key="6">
    <source>
        <dbReference type="Proteomes" id="UP000644441"/>
    </source>
</evidence>
<dbReference type="InterPro" id="IPR011043">
    <property type="entry name" value="Gal_Oxase/kelch_b-propeller"/>
</dbReference>
<name>A0ABS0AIL1_9GAMM</name>
<feature type="domain" description="Glyoxal oxidase N-terminal" evidence="3">
    <location>
        <begin position="522"/>
        <end position="682"/>
    </location>
</feature>
<comment type="caution">
    <text evidence="5">The sequence shown here is derived from an EMBL/GenBank/DDBJ whole genome shotgun (WGS) entry which is preliminary data.</text>
</comment>
<dbReference type="Gene3D" id="2.60.40.10">
    <property type="entry name" value="Immunoglobulins"/>
    <property type="match status" value="1"/>
</dbReference>
<dbReference type="InterPro" id="IPR015202">
    <property type="entry name" value="GO-like_E_set"/>
</dbReference>
<dbReference type="SUPFAM" id="SSF50965">
    <property type="entry name" value="Galactose oxidase, central domain"/>
    <property type="match status" value="1"/>
</dbReference>
<accession>A0ABS0AIL1</accession>
<keyword evidence="1" id="KW-0732">Signal</keyword>
<dbReference type="Pfam" id="PF09118">
    <property type="entry name" value="GO-like_E_set"/>
    <property type="match status" value="1"/>
</dbReference>
<keyword evidence="6" id="KW-1185">Reference proteome</keyword>
<dbReference type="InterPro" id="IPR009880">
    <property type="entry name" value="Glyoxal_oxidase_N"/>
</dbReference>
<dbReference type="Gene3D" id="2.130.10.80">
    <property type="entry name" value="Galactose oxidase/kelch, beta-propeller"/>
    <property type="match status" value="1"/>
</dbReference>
<feature type="domain" description="Galactose oxidase-like Early set" evidence="4">
    <location>
        <begin position="712"/>
        <end position="810"/>
    </location>
</feature>
<dbReference type="InterPro" id="IPR037293">
    <property type="entry name" value="Gal_Oxidase_central_sf"/>
</dbReference>
<dbReference type="InterPro" id="IPR014756">
    <property type="entry name" value="Ig_E-set"/>
</dbReference>
<dbReference type="SUPFAM" id="SSF81296">
    <property type="entry name" value="E set domains"/>
    <property type="match status" value="1"/>
</dbReference>
<dbReference type="CDD" id="cd02851">
    <property type="entry name" value="E_set_GO_C"/>
    <property type="match status" value="1"/>
</dbReference>
<organism evidence="5 6">
    <name type="scientific">Alloalcanivorax venustensis ISO4</name>
    <dbReference type="NCBI Taxonomy" id="1177184"/>
    <lineage>
        <taxon>Bacteria</taxon>
        <taxon>Pseudomonadati</taxon>
        <taxon>Pseudomonadota</taxon>
        <taxon>Gammaproteobacteria</taxon>
        <taxon>Oceanospirillales</taxon>
        <taxon>Alcanivoracaceae</taxon>
        <taxon>Alloalcanivorax</taxon>
    </lineage>
</organism>
<dbReference type="PROSITE" id="PS51257">
    <property type="entry name" value="PROKAR_LIPOPROTEIN"/>
    <property type="match status" value="1"/>
</dbReference>
<dbReference type="Pfam" id="PF07250">
    <property type="entry name" value="Glyoxal_oxid_N"/>
    <property type="match status" value="1"/>
</dbReference>
<sequence length="825" mass="87286">MKNLERFIGLGLLTTALIACGGDSGSSGAGTTASTGGGGGGTPATDPGTPRADDPMAPAPAPQGSSFSGRQYSCEGDECQVGKFEGPFAEPTIRYSDSTTGDNLKVVTTEDKCLEDAEGALRCKPAAGSIALLPDNRLLYFNALEGTENVEFSIVAEFGFVAVNDQTRVLNFGPAGASDQISWERPSPVRGGANVDGNDSDTLLPGAELSDAESTAGNDGALFCSDVIQLADGRIMAVGGTDYYTEPSLGSVFPQARDVLGSIDAELPLPSNFGEISVPDDIGVVELEGLKDARIFNPEDNSWTQTGHMNHGRWYPTMVTLPDGDVFVASGVTKLLKPVYTGALLGGESTGLRELLQSADNVRTSETYDLDTGTWSENGERPLPGLDTTAGKPLPLYPRLHLLPNGQVFYNAAGQAFNPFGQSYNQAQWNFVSAYDPEEQLWTDLGYAGLNVQLDELGLDRITSALTLTSPNLLEDLIGTGEGLLTNLLGDPIGSLEQLQNVLGDVADPQVANRLIGAGFRGSSFSIMMPLRQDESGNYNKASFLTAGGVLGAVAATSPGSYLAVPNSRLDTVEVNADTESGMRYSSEIVGNLNGPRWFSTGVLLPDGSVMAFNGANRDEVVLPGSATPVQMTERFDPETGEWTEMATSLNPRTYHNTALLLPDGRVLVGGHAPINTAYLFSLNLEELGLSPNDGRDPSFEIYSPPYVFKDRPEIIQAPSEVDHGDTIEIAVDDASAINEVMMVRRTSLTHLVDGDQRNVVLPHTANGNSVRVQVPENAAVMPAGHYMLFVNRVASDGSGMVVPSVSAPVQVMLPSSTSGLMVQR</sequence>
<dbReference type="PANTHER" id="PTHR32208">
    <property type="entry name" value="SECRETED PROTEIN-RELATED"/>
    <property type="match status" value="1"/>
</dbReference>
<feature type="region of interest" description="Disordered" evidence="2">
    <location>
        <begin position="24"/>
        <end position="73"/>
    </location>
</feature>
<dbReference type="InterPro" id="IPR013783">
    <property type="entry name" value="Ig-like_fold"/>
</dbReference>
<dbReference type="Proteomes" id="UP000644441">
    <property type="component" value="Unassembled WGS sequence"/>
</dbReference>
<evidence type="ECO:0000313" key="5">
    <source>
        <dbReference type="EMBL" id="MBF5053956.1"/>
    </source>
</evidence>
<feature type="region of interest" description="Disordered" evidence="2">
    <location>
        <begin position="181"/>
        <end position="204"/>
    </location>
</feature>
<evidence type="ECO:0000259" key="4">
    <source>
        <dbReference type="Pfam" id="PF09118"/>
    </source>
</evidence>
<proteinExistence type="predicted"/>
<dbReference type="PANTHER" id="PTHR32208:SF21">
    <property type="entry name" value="LOW QUALITY PROTEIN: ALDEHYDE OXIDASE GLOX-LIKE"/>
    <property type="match status" value="1"/>
</dbReference>
<gene>
    <name evidence="5" type="ORF">ISO4_02558</name>
</gene>
<evidence type="ECO:0000256" key="2">
    <source>
        <dbReference type="SAM" id="MobiDB-lite"/>
    </source>
</evidence>
<evidence type="ECO:0000259" key="3">
    <source>
        <dbReference type="Pfam" id="PF07250"/>
    </source>
</evidence>
<evidence type="ECO:0000256" key="1">
    <source>
        <dbReference type="ARBA" id="ARBA00022729"/>
    </source>
</evidence>
<dbReference type="EMBL" id="ARXR01000026">
    <property type="protein sequence ID" value="MBF5053956.1"/>
    <property type="molecule type" value="Genomic_DNA"/>
</dbReference>
<protein>
    <submittedName>
        <fullName evidence="5">Kelch domain protein</fullName>
    </submittedName>
</protein>
<dbReference type="RefSeq" id="WP_228548122.1">
    <property type="nucleotide sequence ID" value="NZ_ARXR01000026.1"/>
</dbReference>